<dbReference type="GO" id="GO:0003677">
    <property type="term" value="F:DNA binding"/>
    <property type="evidence" value="ECO:0007669"/>
    <property type="project" value="UniProtKB-KW"/>
</dbReference>
<protein>
    <submittedName>
        <fullName evidence="3">DNA-binding protein</fullName>
    </submittedName>
</protein>
<dbReference type="Proteomes" id="UP000056252">
    <property type="component" value="Chromosome"/>
</dbReference>
<evidence type="ECO:0000313" key="4">
    <source>
        <dbReference type="Proteomes" id="UP000056252"/>
    </source>
</evidence>
<gene>
    <name evidence="3" type="ORF">AS203_02020</name>
</gene>
<dbReference type="SUPFAM" id="SSF47729">
    <property type="entry name" value="IHF-like DNA-binding proteins"/>
    <property type="match status" value="1"/>
</dbReference>
<name>A0A0S2KI78_9BACT</name>
<dbReference type="EMBL" id="CP013195">
    <property type="protein sequence ID" value="ALO48023.1"/>
    <property type="molecule type" value="Genomic_DNA"/>
</dbReference>
<dbReference type="AlphaFoldDB" id="A0A0S2KI78"/>
<keyword evidence="1 3" id="KW-0238">DNA-binding</keyword>
<evidence type="ECO:0000256" key="1">
    <source>
        <dbReference type="ARBA" id="ARBA00023125"/>
    </source>
</evidence>
<dbReference type="RefSeq" id="WP_025066180.1">
    <property type="nucleotide sequence ID" value="NZ_CP013195.1"/>
</dbReference>
<dbReference type="Gene3D" id="4.10.520.10">
    <property type="entry name" value="IHF-like DNA-binding proteins"/>
    <property type="match status" value="1"/>
</dbReference>
<dbReference type="KEGG" id="peo:AS203_02020"/>
<dbReference type="STRING" id="76123.AS203_02020"/>
<dbReference type="NCBIfam" id="TIGR01201">
    <property type="entry name" value="HU_rel"/>
    <property type="match status" value="1"/>
</dbReference>
<dbReference type="Pfam" id="PF18291">
    <property type="entry name" value="HU-HIG"/>
    <property type="match status" value="1"/>
</dbReference>
<dbReference type="InterPro" id="IPR005902">
    <property type="entry name" value="HU_DNA-bd_put"/>
</dbReference>
<sequence length="148" mass="16441">MAFWKRIKMKINGLWYPKSVLVGPPVSTKQVAERLSRESTVSLADVYAVLMSLGGVLGDYMSQGRSVKLDGIGTFYFTATANKNGVAKEEDVSAKQINGIRVRFIPETSYKQNGSTPAGRRATRSLTDVSIEWEEWKGKEKKPKTPKP</sequence>
<organism evidence="3 4">
    <name type="scientific">Hoylesella enoeca</name>
    <dbReference type="NCBI Taxonomy" id="76123"/>
    <lineage>
        <taxon>Bacteria</taxon>
        <taxon>Pseudomonadati</taxon>
        <taxon>Bacteroidota</taxon>
        <taxon>Bacteroidia</taxon>
        <taxon>Bacteroidales</taxon>
        <taxon>Prevotellaceae</taxon>
        <taxon>Hoylesella</taxon>
    </lineage>
</organism>
<reference evidence="4" key="1">
    <citation type="submission" date="2015-11" db="EMBL/GenBank/DDBJ databases">
        <authorList>
            <person name="Holder M.E."/>
            <person name="Ajami N.J."/>
            <person name="Petrosino J.F."/>
        </authorList>
    </citation>
    <scope>NUCLEOTIDE SEQUENCE [LARGE SCALE GENOMIC DNA]</scope>
    <source>
        <strain evidence="4">F0113</strain>
    </source>
</reference>
<evidence type="ECO:0000313" key="3">
    <source>
        <dbReference type="EMBL" id="ALO48023.1"/>
    </source>
</evidence>
<dbReference type="InterPro" id="IPR041607">
    <property type="entry name" value="HU-HIG"/>
</dbReference>
<dbReference type="OrthoDB" id="1071744at2"/>
<dbReference type="InterPro" id="IPR010992">
    <property type="entry name" value="IHF-like_DNA-bd_dom_sf"/>
</dbReference>
<keyword evidence="4" id="KW-1185">Reference proteome</keyword>
<evidence type="ECO:0000259" key="2">
    <source>
        <dbReference type="Pfam" id="PF18291"/>
    </source>
</evidence>
<dbReference type="eggNOG" id="COG0776">
    <property type="taxonomic scope" value="Bacteria"/>
</dbReference>
<feature type="domain" description="HU" evidence="2">
    <location>
        <begin position="25"/>
        <end position="113"/>
    </location>
</feature>
<proteinExistence type="predicted"/>
<accession>A0A0S2KI78</accession>